<keyword evidence="4" id="KW-1133">Transmembrane helix</keyword>
<evidence type="ECO:0000256" key="1">
    <source>
        <dbReference type="ARBA" id="ARBA00004141"/>
    </source>
</evidence>
<dbReference type="InterPro" id="IPR036259">
    <property type="entry name" value="MFS_trans_sf"/>
</dbReference>
<dbReference type="GeneID" id="75834258"/>
<evidence type="ECO:0000313" key="6">
    <source>
        <dbReference type="Proteomes" id="UP001055219"/>
    </source>
</evidence>
<sequence>MKLANQDAANDDKSKSRNSSSNSNHDNDAATPPAQQQADTCTLPLPPPDGGFRAWAQVVVAHLGSFNGWGYMTSFGLFQSYYTDTLLPGTASSSISWIGSLQIFLAFAIGSVSGRALDMGYLRQAVIAGTTLQILAIMTASVSSTYWQLLLTQGLCKGLGDGLVFCPTVANVPTYFSKRRAVAMAIAASGTSTGGVVFPLIAQQLMPRIGYGWTVRVMGFIVLFNAAVMLALVKPRFLSLERKNDSKVTFAGFFEWSAFREPPYTLFCTGMFAVWLALYFAFYYVSQYGKDYIAVDTSTSLTLLLAMNAIGAPSRVIFGFIADKCLGLLHTLILAVLCTSVMFYSWIAVRDLPGLFAFSCLYGSFAAAVQALFPASCASLTKDVGKMGARTGMAFAVVSVATLTGPPLGGALVQAMGARGGGYLYAQVFGGSVLVLGAGLLVLSSWYRQKGEKRQSRGMVQRRD</sequence>
<comment type="similarity">
    <text evidence="2">Belongs to the major facilitator superfamily. Monocarboxylate porter (TC 2.A.1.13) family.</text>
</comment>
<evidence type="ECO:0000256" key="4">
    <source>
        <dbReference type="SAM" id="Phobius"/>
    </source>
</evidence>
<comment type="caution">
    <text evidence="5">The sequence shown here is derived from an EMBL/GenBank/DDBJ whole genome shotgun (WGS) entry which is preliminary data.</text>
</comment>
<feature type="transmembrane region" description="Helical" evidence="4">
    <location>
        <begin position="94"/>
        <end position="113"/>
    </location>
</feature>
<feature type="compositionally biased region" description="Low complexity" evidence="3">
    <location>
        <begin position="17"/>
        <end position="40"/>
    </location>
</feature>
<keyword evidence="4" id="KW-0472">Membrane</keyword>
<comment type="subcellular location">
    <subcellularLocation>
        <location evidence="1">Membrane</location>
        <topology evidence="1">Multi-pass membrane protein</topology>
    </subcellularLocation>
</comment>
<dbReference type="Pfam" id="PF07690">
    <property type="entry name" value="MFS_1"/>
    <property type="match status" value="1"/>
</dbReference>
<feature type="transmembrane region" description="Helical" evidence="4">
    <location>
        <begin position="325"/>
        <end position="349"/>
    </location>
</feature>
<feature type="transmembrane region" description="Helical" evidence="4">
    <location>
        <begin position="423"/>
        <end position="447"/>
    </location>
</feature>
<feature type="transmembrane region" description="Helical" evidence="4">
    <location>
        <begin position="355"/>
        <end position="373"/>
    </location>
</feature>
<dbReference type="InterPro" id="IPR050327">
    <property type="entry name" value="Proton-linked_MCT"/>
</dbReference>
<dbReference type="Gene3D" id="1.20.1250.20">
    <property type="entry name" value="MFS general substrate transporter like domains"/>
    <property type="match status" value="2"/>
</dbReference>
<feature type="transmembrane region" description="Helical" evidence="4">
    <location>
        <begin position="213"/>
        <end position="233"/>
    </location>
</feature>
<evidence type="ECO:0000256" key="2">
    <source>
        <dbReference type="ARBA" id="ARBA00006727"/>
    </source>
</evidence>
<reference evidence="5" key="1">
    <citation type="journal article" date="2021" name="J Fungi (Basel)">
        <title>Genomic and Metabolomic Analyses of the Marine Fungus Emericellopsis cladophorae: Insights into Saltwater Adaptability Mechanisms and Its Biosynthetic Potential.</title>
        <authorList>
            <person name="Goncalves M.F.M."/>
            <person name="Hilario S."/>
            <person name="Van de Peer Y."/>
            <person name="Esteves A.C."/>
            <person name="Alves A."/>
        </authorList>
    </citation>
    <scope>NUCLEOTIDE SEQUENCE</scope>
    <source>
        <strain evidence="5">MUM 19.33</strain>
    </source>
</reference>
<keyword evidence="4" id="KW-0812">Transmembrane</keyword>
<keyword evidence="6" id="KW-1185">Reference proteome</keyword>
<evidence type="ECO:0000256" key="3">
    <source>
        <dbReference type="SAM" id="MobiDB-lite"/>
    </source>
</evidence>
<feature type="transmembrane region" description="Helical" evidence="4">
    <location>
        <begin position="125"/>
        <end position="147"/>
    </location>
</feature>
<dbReference type="PANTHER" id="PTHR11360:SF130">
    <property type="entry name" value="MAJOR FACILITATOR SUPERFAMILY (MFS) PROFILE DOMAIN-CONTAINING PROTEIN-RELATED"/>
    <property type="match status" value="1"/>
</dbReference>
<dbReference type="PANTHER" id="PTHR11360">
    <property type="entry name" value="MONOCARBOXYLATE TRANSPORTER"/>
    <property type="match status" value="1"/>
</dbReference>
<accession>A0A9P9Y730</accession>
<dbReference type="GO" id="GO:0016020">
    <property type="term" value="C:membrane"/>
    <property type="evidence" value="ECO:0007669"/>
    <property type="project" value="UniProtKB-SubCell"/>
</dbReference>
<feature type="transmembrane region" description="Helical" evidence="4">
    <location>
        <begin position="264"/>
        <end position="286"/>
    </location>
</feature>
<dbReference type="SUPFAM" id="SSF103473">
    <property type="entry name" value="MFS general substrate transporter"/>
    <property type="match status" value="1"/>
</dbReference>
<name>A0A9P9Y730_9HYPO</name>
<feature type="transmembrane region" description="Helical" evidence="4">
    <location>
        <begin position="181"/>
        <end position="201"/>
    </location>
</feature>
<dbReference type="Proteomes" id="UP001055219">
    <property type="component" value="Unassembled WGS sequence"/>
</dbReference>
<dbReference type="AlphaFoldDB" id="A0A9P9Y730"/>
<organism evidence="5 6">
    <name type="scientific">Emericellopsis cladophorae</name>
    <dbReference type="NCBI Taxonomy" id="2686198"/>
    <lineage>
        <taxon>Eukaryota</taxon>
        <taxon>Fungi</taxon>
        <taxon>Dikarya</taxon>
        <taxon>Ascomycota</taxon>
        <taxon>Pezizomycotina</taxon>
        <taxon>Sordariomycetes</taxon>
        <taxon>Hypocreomycetidae</taxon>
        <taxon>Hypocreales</taxon>
        <taxon>Bionectriaceae</taxon>
        <taxon>Emericellopsis</taxon>
    </lineage>
</organism>
<evidence type="ECO:0000313" key="5">
    <source>
        <dbReference type="EMBL" id="KAI6784692.1"/>
    </source>
</evidence>
<dbReference type="GO" id="GO:0022857">
    <property type="term" value="F:transmembrane transporter activity"/>
    <property type="evidence" value="ECO:0007669"/>
    <property type="project" value="InterPro"/>
</dbReference>
<dbReference type="RefSeq" id="XP_051365548.1">
    <property type="nucleotide sequence ID" value="XM_051510869.1"/>
</dbReference>
<proteinExistence type="inferred from homology"/>
<dbReference type="OrthoDB" id="5212574at2759"/>
<gene>
    <name evidence="5" type="ORF">J7T54_007785</name>
</gene>
<dbReference type="EMBL" id="JAGIXG020000003">
    <property type="protein sequence ID" value="KAI6784692.1"/>
    <property type="molecule type" value="Genomic_DNA"/>
</dbReference>
<feature type="region of interest" description="Disordered" evidence="3">
    <location>
        <begin position="1"/>
        <end position="43"/>
    </location>
</feature>
<reference evidence="5" key="2">
    <citation type="submission" date="2022-07" db="EMBL/GenBank/DDBJ databases">
        <authorList>
            <person name="Goncalves M.F.M."/>
            <person name="Hilario S."/>
            <person name="Van De Peer Y."/>
            <person name="Esteves A.C."/>
            <person name="Alves A."/>
        </authorList>
    </citation>
    <scope>NUCLEOTIDE SEQUENCE</scope>
    <source>
        <strain evidence="5">MUM 19.33</strain>
    </source>
</reference>
<feature type="transmembrane region" description="Helical" evidence="4">
    <location>
        <begin position="394"/>
        <end position="417"/>
    </location>
</feature>
<protein>
    <submittedName>
        <fullName evidence="5">Major facilitator superfamily domain-containing protein</fullName>
    </submittedName>
</protein>
<dbReference type="InterPro" id="IPR011701">
    <property type="entry name" value="MFS"/>
</dbReference>